<organism evidence="2 3">
    <name type="scientific">Emticicia soli</name>
    <dbReference type="NCBI Taxonomy" id="2027878"/>
    <lineage>
        <taxon>Bacteria</taxon>
        <taxon>Pseudomonadati</taxon>
        <taxon>Bacteroidota</taxon>
        <taxon>Cytophagia</taxon>
        <taxon>Cytophagales</taxon>
        <taxon>Leadbetterellaceae</taxon>
        <taxon>Emticicia</taxon>
    </lineage>
</organism>
<dbReference type="GO" id="GO:0016740">
    <property type="term" value="F:transferase activity"/>
    <property type="evidence" value="ECO:0007669"/>
    <property type="project" value="UniProtKB-KW"/>
</dbReference>
<reference evidence="3" key="1">
    <citation type="journal article" date="2019" name="Int. J. Syst. Evol. Microbiol.">
        <title>The Global Catalogue of Microorganisms (GCM) 10K type strain sequencing project: providing services to taxonomists for standard genome sequencing and annotation.</title>
        <authorList>
            <consortium name="The Broad Institute Genomics Platform"/>
            <consortium name="The Broad Institute Genome Sequencing Center for Infectious Disease"/>
            <person name="Wu L."/>
            <person name="Ma J."/>
        </authorList>
    </citation>
    <scope>NUCLEOTIDE SEQUENCE [LARGE SCALE GENOMIC DNA]</scope>
    <source>
        <strain evidence="3">KCTC 52344</strain>
    </source>
</reference>
<dbReference type="NCBIfam" id="NF009807">
    <property type="entry name" value="PRK13291.1"/>
    <property type="match status" value="1"/>
</dbReference>
<sequence length="174" mass="20166">MNLEQLKYPIGDFVYGKQYTLGDTKAHIQVLDKFPARLKALTAKLNEAELATPYRPGGWTVRQVVHHLADSHINMFTRIRFALTEQNPPIKGYDEAAWAELPDHSLPIKPSLQIVEGVHKRMVYLFKSLDKEGLKKTYYHGGYQKSFEIQEVIALYAWHSEHHYQHILQALGRR</sequence>
<dbReference type="SUPFAM" id="SSF109854">
    <property type="entry name" value="DinB/YfiT-like putative metalloenzymes"/>
    <property type="match status" value="1"/>
</dbReference>
<gene>
    <name evidence="2" type="ORF">ACFSR2_13305</name>
</gene>
<accession>A0ABW5J9L8</accession>
<dbReference type="Pfam" id="PF12867">
    <property type="entry name" value="DinB_2"/>
    <property type="match status" value="1"/>
</dbReference>
<evidence type="ECO:0000313" key="3">
    <source>
        <dbReference type="Proteomes" id="UP001597510"/>
    </source>
</evidence>
<dbReference type="Proteomes" id="UP001597510">
    <property type="component" value="Unassembled WGS sequence"/>
</dbReference>
<dbReference type="Gene3D" id="1.20.120.450">
    <property type="entry name" value="dinb family like domain"/>
    <property type="match status" value="1"/>
</dbReference>
<keyword evidence="2" id="KW-0808">Transferase</keyword>
<name>A0ABW5J9L8_9BACT</name>
<keyword evidence="3" id="KW-1185">Reference proteome</keyword>
<dbReference type="InterPro" id="IPR034660">
    <property type="entry name" value="DinB/YfiT-like"/>
</dbReference>
<evidence type="ECO:0000259" key="1">
    <source>
        <dbReference type="Pfam" id="PF12867"/>
    </source>
</evidence>
<dbReference type="InterPro" id="IPR024775">
    <property type="entry name" value="DinB-like"/>
</dbReference>
<comment type="caution">
    <text evidence="2">The sequence shown here is derived from an EMBL/GenBank/DDBJ whole genome shotgun (WGS) entry which is preliminary data.</text>
</comment>
<proteinExistence type="predicted"/>
<dbReference type="EMBL" id="JBHULC010000011">
    <property type="protein sequence ID" value="MFD2521869.1"/>
    <property type="molecule type" value="Genomic_DNA"/>
</dbReference>
<dbReference type="RefSeq" id="WP_340236144.1">
    <property type="nucleotide sequence ID" value="NZ_JBBEWC010000005.1"/>
</dbReference>
<feature type="domain" description="DinB-like" evidence="1">
    <location>
        <begin position="31"/>
        <end position="167"/>
    </location>
</feature>
<protein>
    <submittedName>
        <fullName evidence="2">YfiT family bacillithiol transferase</fullName>
    </submittedName>
</protein>
<evidence type="ECO:0000313" key="2">
    <source>
        <dbReference type="EMBL" id="MFD2521869.1"/>
    </source>
</evidence>